<dbReference type="WBParaSite" id="SVE_2006000.1">
    <property type="protein sequence ID" value="SVE_2006000.1"/>
    <property type="gene ID" value="SVE_2006000"/>
</dbReference>
<evidence type="ECO:0000313" key="2">
    <source>
        <dbReference type="WBParaSite" id="SVE_2006000.1"/>
    </source>
</evidence>
<keyword evidence="1" id="KW-1185">Reference proteome</keyword>
<reference evidence="2" key="2">
    <citation type="submission" date="2015-08" db="UniProtKB">
        <authorList>
            <consortium name="WormBaseParasite"/>
        </authorList>
    </citation>
    <scope>IDENTIFICATION</scope>
</reference>
<dbReference type="AlphaFoldDB" id="A0A0K0G5N9"/>
<evidence type="ECO:0000313" key="1">
    <source>
        <dbReference type="Proteomes" id="UP000035680"/>
    </source>
</evidence>
<accession>A0A0K0G5N9</accession>
<proteinExistence type="predicted"/>
<dbReference type="Proteomes" id="UP000035680">
    <property type="component" value="Unassembled WGS sequence"/>
</dbReference>
<sequence>MITEDKDLFIRHKLKEDDSNIDIVDVINPPNEEKMDLMVIYKKDSKQKFCAEQKIYIYKLGELINLSKDLDMNTGLSKGLSTSYWCNLCFMFKKTERLVTPCKSNSLKYLITVIVHFVISFNVELLQFWIPFLLELSENICSKL</sequence>
<organism evidence="1 2">
    <name type="scientific">Strongyloides venezuelensis</name>
    <name type="common">Threadworm</name>
    <dbReference type="NCBI Taxonomy" id="75913"/>
    <lineage>
        <taxon>Eukaryota</taxon>
        <taxon>Metazoa</taxon>
        <taxon>Ecdysozoa</taxon>
        <taxon>Nematoda</taxon>
        <taxon>Chromadorea</taxon>
        <taxon>Rhabditida</taxon>
        <taxon>Tylenchina</taxon>
        <taxon>Panagrolaimomorpha</taxon>
        <taxon>Strongyloidoidea</taxon>
        <taxon>Strongyloididae</taxon>
        <taxon>Strongyloides</taxon>
    </lineage>
</organism>
<protein>
    <submittedName>
        <fullName evidence="2">Uncharacterized protein</fullName>
    </submittedName>
</protein>
<name>A0A0K0G5N9_STRVS</name>
<reference evidence="1" key="1">
    <citation type="submission" date="2014-07" db="EMBL/GenBank/DDBJ databases">
        <authorList>
            <person name="Martin A.A"/>
            <person name="De Silva N."/>
        </authorList>
    </citation>
    <scope>NUCLEOTIDE SEQUENCE</scope>
</reference>